<keyword evidence="1" id="KW-0175">Coiled coil</keyword>
<gene>
    <name evidence="3" type="ORF">CPELLU_LOCUS450</name>
</gene>
<feature type="region of interest" description="Disordered" evidence="2">
    <location>
        <begin position="257"/>
        <end position="280"/>
    </location>
</feature>
<evidence type="ECO:0000256" key="2">
    <source>
        <dbReference type="SAM" id="MobiDB-lite"/>
    </source>
</evidence>
<evidence type="ECO:0000313" key="4">
    <source>
        <dbReference type="Proteomes" id="UP000789759"/>
    </source>
</evidence>
<dbReference type="Proteomes" id="UP000789759">
    <property type="component" value="Unassembled WGS sequence"/>
</dbReference>
<keyword evidence="4" id="KW-1185">Reference proteome</keyword>
<evidence type="ECO:0000256" key="1">
    <source>
        <dbReference type="SAM" id="Coils"/>
    </source>
</evidence>
<organism evidence="3 4">
    <name type="scientific">Cetraspora pellucida</name>
    <dbReference type="NCBI Taxonomy" id="1433469"/>
    <lineage>
        <taxon>Eukaryota</taxon>
        <taxon>Fungi</taxon>
        <taxon>Fungi incertae sedis</taxon>
        <taxon>Mucoromycota</taxon>
        <taxon>Glomeromycotina</taxon>
        <taxon>Glomeromycetes</taxon>
        <taxon>Diversisporales</taxon>
        <taxon>Gigasporaceae</taxon>
        <taxon>Cetraspora</taxon>
    </lineage>
</organism>
<dbReference type="EMBL" id="CAJVQA010000126">
    <property type="protein sequence ID" value="CAG8457244.1"/>
    <property type="molecule type" value="Genomic_DNA"/>
</dbReference>
<feature type="coiled-coil region" evidence="1">
    <location>
        <begin position="152"/>
        <end position="220"/>
    </location>
</feature>
<accession>A0A9N8VQM0</accession>
<reference evidence="3" key="1">
    <citation type="submission" date="2021-06" db="EMBL/GenBank/DDBJ databases">
        <authorList>
            <person name="Kallberg Y."/>
            <person name="Tangrot J."/>
            <person name="Rosling A."/>
        </authorList>
    </citation>
    <scope>NUCLEOTIDE SEQUENCE</scope>
    <source>
        <strain evidence="3">FL966</strain>
    </source>
</reference>
<dbReference type="AlphaFoldDB" id="A0A9N8VQM0"/>
<dbReference type="OrthoDB" id="10448103at2759"/>
<sequence>IVGRSEKLQTILVSQLESHGSQLPLNIVDCGSVAEEKALLGLAVQKLDAVTKNLATLIELSNEGDLNSEVHPLDLAPLQELLTDYGQEIYDQKRVINILKNESGEKDKAIQKLVETQQGKDDEISNLRTKIGEERKLSRRQKKELDNLTGSYQALVGQVQSLKSELAIKERKLNQAAEEIRKLQDDLSDAQNASSSRAKMESFAEKAEEYSQKVVQLQEEKNHFWECFLVIQDKLENFRKVKLEALAFLVTKPKKRRSSAPVPKSANLFSQPMRKSASTTATPLPTIKEEYFATNRQPKAKNITISKKETSLPNKLTWEFPYLSIVFPF</sequence>
<evidence type="ECO:0000313" key="3">
    <source>
        <dbReference type="EMBL" id="CAG8457244.1"/>
    </source>
</evidence>
<comment type="caution">
    <text evidence="3">The sequence shown here is derived from an EMBL/GenBank/DDBJ whole genome shotgun (WGS) entry which is preliminary data.</text>
</comment>
<feature type="non-terminal residue" evidence="3">
    <location>
        <position position="329"/>
    </location>
</feature>
<protein>
    <submittedName>
        <fullName evidence="3">8327_t:CDS:1</fullName>
    </submittedName>
</protein>
<name>A0A9N8VQM0_9GLOM</name>
<proteinExistence type="predicted"/>